<protein>
    <submittedName>
        <fullName evidence="2">Uncharacterized protein</fullName>
    </submittedName>
</protein>
<reference evidence="2" key="2">
    <citation type="submission" date="2020-09" db="EMBL/GenBank/DDBJ databases">
        <authorList>
            <person name="Sun Q."/>
            <person name="Zhou Y."/>
        </authorList>
    </citation>
    <scope>NUCLEOTIDE SEQUENCE</scope>
    <source>
        <strain evidence="2">CGMCC 1.12214</strain>
    </source>
</reference>
<gene>
    <name evidence="2" type="ORF">GCM10007036_14050</name>
</gene>
<accession>A0A917I4R6</accession>
<organism evidence="2 3">
    <name type="scientific">Alsobacter metallidurans</name>
    <dbReference type="NCBI Taxonomy" id="340221"/>
    <lineage>
        <taxon>Bacteria</taxon>
        <taxon>Pseudomonadati</taxon>
        <taxon>Pseudomonadota</taxon>
        <taxon>Alphaproteobacteria</taxon>
        <taxon>Hyphomicrobiales</taxon>
        <taxon>Alsobacteraceae</taxon>
        <taxon>Alsobacter</taxon>
    </lineage>
</organism>
<evidence type="ECO:0000256" key="1">
    <source>
        <dbReference type="SAM" id="MobiDB-lite"/>
    </source>
</evidence>
<evidence type="ECO:0000313" key="3">
    <source>
        <dbReference type="Proteomes" id="UP000603912"/>
    </source>
</evidence>
<dbReference type="EMBL" id="BMES01000001">
    <property type="protein sequence ID" value="GGH14613.1"/>
    <property type="molecule type" value="Genomic_DNA"/>
</dbReference>
<feature type="region of interest" description="Disordered" evidence="1">
    <location>
        <begin position="187"/>
        <end position="206"/>
    </location>
</feature>
<dbReference type="AlphaFoldDB" id="A0A917I4R6"/>
<sequence length="206" mass="23697">MMPFPLAPEVEDRLRIALRLAAETAFQAGDEDVQPADLVRALFEDAMKVLRQLPDKESGWLYVIRSPSPAVSYTQAEVWVAWAETMEQIRKGEYSSDVLVRTRSPNAKEIARMEAVFELRHLLRGRNLARDWKILCRLADGTDYRKLARSMECSRQTIYHVREMQSEAIAHRLLHLMPLEVSMPRASGKKYPENCKRPLEKSAVSE</sequence>
<feature type="compositionally biased region" description="Basic and acidic residues" evidence="1">
    <location>
        <begin position="190"/>
        <end position="200"/>
    </location>
</feature>
<name>A0A917I4R6_9HYPH</name>
<dbReference type="Proteomes" id="UP000603912">
    <property type="component" value="Unassembled WGS sequence"/>
</dbReference>
<evidence type="ECO:0000313" key="2">
    <source>
        <dbReference type="EMBL" id="GGH14613.1"/>
    </source>
</evidence>
<reference evidence="2" key="1">
    <citation type="journal article" date="2014" name="Int. J. Syst. Evol. Microbiol.">
        <title>Complete genome sequence of Corynebacterium casei LMG S-19264T (=DSM 44701T), isolated from a smear-ripened cheese.</title>
        <authorList>
            <consortium name="US DOE Joint Genome Institute (JGI-PGF)"/>
            <person name="Walter F."/>
            <person name="Albersmeier A."/>
            <person name="Kalinowski J."/>
            <person name="Ruckert C."/>
        </authorList>
    </citation>
    <scope>NUCLEOTIDE SEQUENCE</scope>
    <source>
        <strain evidence="2">CGMCC 1.12214</strain>
    </source>
</reference>
<dbReference type="RefSeq" id="WP_188516943.1">
    <property type="nucleotide sequence ID" value="NZ_BMES01000001.1"/>
</dbReference>
<comment type="caution">
    <text evidence="2">The sequence shown here is derived from an EMBL/GenBank/DDBJ whole genome shotgun (WGS) entry which is preliminary data.</text>
</comment>
<proteinExistence type="predicted"/>
<keyword evidence="3" id="KW-1185">Reference proteome</keyword>